<evidence type="ECO:0000313" key="4">
    <source>
        <dbReference type="Proteomes" id="UP000279259"/>
    </source>
</evidence>
<gene>
    <name evidence="3" type="ORF">EHS25_004959</name>
</gene>
<feature type="compositionally biased region" description="Basic residues" evidence="1">
    <location>
        <begin position="232"/>
        <end position="241"/>
    </location>
</feature>
<dbReference type="Gene3D" id="1.20.58.2130">
    <property type="match status" value="1"/>
</dbReference>
<feature type="compositionally biased region" description="Low complexity" evidence="1">
    <location>
        <begin position="529"/>
        <end position="542"/>
    </location>
</feature>
<protein>
    <recommendedName>
        <fullName evidence="2">DNA replication regulator Sld3 C-terminal domain-containing protein</fullName>
    </recommendedName>
</protein>
<feature type="region of interest" description="Disordered" evidence="1">
    <location>
        <begin position="340"/>
        <end position="596"/>
    </location>
</feature>
<feature type="compositionally biased region" description="Polar residues" evidence="1">
    <location>
        <begin position="427"/>
        <end position="438"/>
    </location>
</feature>
<feature type="compositionally biased region" description="Low complexity" evidence="1">
    <location>
        <begin position="373"/>
        <end position="389"/>
    </location>
</feature>
<dbReference type="PANTHER" id="PTHR28067">
    <property type="entry name" value="DNA REPLICATION REGULATOR SLD3"/>
    <property type="match status" value="1"/>
</dbReference>
<feature type="compositionally biased region" description="Basic residues" evidence="1">
    <location>
        <begin position="348"/>
        <end position="357"/>
    </location>
</feature>
<feature type="compositionally biased region" description="Acidic residues" evidence="1">
    <location>
        <begin position="646"/>
        <end position="662"/>
    </location>
</feature>
<dbReference type="STRING" id="1890683.A0A427Y235"/>
<evidence type="ECO:0000313" key="3">
    <source>
        <dbReference type="EMBL" id="RSH85152.1"/>
    </source>
</evidence>
<feature type="region of interest" description="Disordered" evidence="1">
    <location>
        <begin position="1"/>
        <end position="30"/>
    </location>
</feature>
<feature type="region of interest" description="Disordered" evidence="1">
    <location>
        <begin position="230"/>
        <end position="257"/>
    </location>
</feature>
<dbReference type="Proteomes" id="UP000279259">
    <property type="component" value="Unassembled WGS sequence"/>
</dbReference>
<dbReference type="EMBL" id="RSCD01000021">
    <property type="protein sequence ID" value="RSH85152.1"/>
    <property type="molecule type" value="Genomic_DNA"/>
</dbReference>
<proteinExistence type="predicted"/>
<dbReference type="InterPro" id="IPR013948">
    <property type="entry name" value="DNA_replication_reg_Sld3_C"/>
</dbReference>
<comment type="caution">
    <text evidence="3">The sequence shown here is derived from an EMBL/GenBank/DDBJ whole genome shotgun (WGS) entry which is preliminary data.</text>
</comment>
<feature type="region of interest" description="Disordered" evidence="1">
    <location>
        <begin position="629"/>
        <end position="675"/>
    </location>
</feature>
<dbReference type="OrthoDB" id="3003917at2759"/>
<feature type="domain" description="DNA replication regulator Sld3 C-terminal" evidence="2">
    <location>
        <begin position="108"/>
        <end position="613"/>
    </location>
</feature>
<evidence type="ECO:0000259" key="2">
    <source>
        <dbReference type="Pfam" id="PF08639"/>
    </source>
</evidence>
<dbReference type="GO" id="GO:0006270">
    <property type="term" value="P:DNA replication initiation"/>
    <property type="evidence" value="ECO:0007669"/>
    <property type="project" value="InterPro"/>
</dbReference>
<feature type="compositionally biased region" description="Basic and acidic residues" evidence="1">
    <location>
        <begin position="518"/>
        <end position="527"/>
    </location>
</feature>
<feature type="compositionally biased region" description="Polar residues" evidence="1">
    <location>
        <begin position="488"/>
        <end position="509"/>
    </location>
</feature>
<organism evidence="3 4">
    <name type="scientific">Saitozyma podzolica</name>
    <dbReference type="NCBI Taxonomy" id="1890683"/>
    <lineage>
        <taxon>Eukaryota</taxon>
        <taxon>Fungi</taxon>
        <taxon>Dikarya</taxon>
        <taxon>Basidiomycota</taxon>
        <taxon>Agaricomycotina</taxon>
        <taxon>Tremellomycetes</taxon>
        <taxon>Tremellales</taxon>
        <taxon>Trimorphomycetaceae</taxon>
        <taxon>Saitozyma</taxon>
    </lineage>
</organism>
<name>A0A427Y235_9TREE</name>
<reference evidence="3 4" key="1">
    <citation type="submission" date="2018-11" db="EMBL/GenBank/DDBJ databases">
        <title>Genome sequence of Saitozyma podzolica DSM 27192.</title>
        <authorList>
            <person name="Aliyu H."/>
            <person name="Gorte O."/>
            <person name="Ochsenreither K."/>
        </authorList>
    </citation>
    <scope>NUCLEOTIDE SEQUENCE [LARGE SCALE GENOMIC DNA]</scope>
    <source>
        <strain evidence="3 4">DSM 27192</strain>
    </source>
</reference>
<dbReference type="InterPro" id="IPR042511">
    <property type="entry name" value="Sld3"/>
</dbReference>
<dbReference type="GO" id="GO:0031261">
    <property type="term" value="C:DNA replication preinitiation complex"/>
    <property type="evidence" value="ECO:0007669"/>
    <property type="project" value="TreeGrafter"/>
</dbReference>
<evidence type="ECO:0000256" key="1">
    <source>
        <dbReference type="SAM" id="MobiDB-lite"/>
    </source>
</evidence>
<keyword evidence="4" id="KW-1185">Reference proteome</keyword>
<feature type="compositionally biased region" description="Acidic residues" evidence="1">
    <location>
        <begin position="629"/>
        <end position="639"/>
    </location>
</feature>
<dbReference type="AlphaFoldDB" id="A0A427Y235"/>
<feature type="compositionally biased region" description="Basic and acidic residues" evidence="1">
    <location>
        <begin position="462"/>
        <end position="471"/>
    </location>
</feature>
<dbReference type="PANTHER" id="PTHR28067:SF1">
    <property type="entry name" value="DNA REPLICATION REGULATOR SLD3"/>
    <property type="match status" value="1"/>
</dbReference>
<dbReference type="Pfam" id="PF08639">
    <property type="entry name" value="Sld3_STD"/>
    <property type="match status" value="1"/>
</dbReference>
<sequence>MAALVELPISLTDEPETEAEAGPSRPNRPTIRALPFQLDLTCPIGIPSKHTPDLPWPFSTAGPVLEVSEPVESFVRRRYYESVYLSELLAPLSGLVSDLDRISPPSPSPSPSRSQVLVQLLEPYLLSLPQIERRYRTTVSPVIGALMSMNPNVEAREAALRDAVTSAGLTHHEVAVLRTAVELRWRSKAVEEGERVVHVKKLTEEFERRETLVQIVFLLIWITETPYPAPLPKKKRPRPRHRNDGVSPARSPKEDPGSALELLMDRLSVWQAVAELGIGLEDDKGGVHGKAGAKGADDGVANQLRSFWDEVILPFFVKKQPSLCSSFHLKVFGTPIPAKLLPPSAIAKKPRKPKITHPKPSSDDLVPAPVPLLPGASTSRSRAPSRTPSEAGSRASPPRDSTDVPMRRSLSRTSDARSLDHFRRSRSASTGPALSKDSSAGLAGLLPPPAKKTIVRAPSGKDLFKGREVGLRRTTSMAARKGKESQKMDSQTQIHGQTHGSGAGQSQTAIRGGLLGRKTSDPIKRTGESQLQSQSQSQSQSLPHNKPTNTIIFATPSKPRLSNSIFGPRAGSGVGAASFHHPTPIQEEPSSGERASWVAETPVAPHRIAETPMAGHRTANASLAGVALTEDDDDSDDPLADLMVMTDEEDGDGDDNGEGMDEDLSRAMIPETPAR</sequence>
<accession>A0A427Y235</accession>